<accession>A0A1H6T2K3</accession>
<feature type="transmembrane region" description="Helical" evidence="1">
    <location>
        <begin position="106"/>
        <end position="125"/>
    </location>
</feature>
<evidence type="ECO:0000313" key="2">
    <source>
        <dbReference type="EMBL" id="SEI70465.1"/>
    </source>
</evidence>
<keyword evidence="1" id="KW-1133">Transmembrane helix</keyword>
<keyword evidence="3" id="KW-1185">Reference proteome</keyword>
<keyword evidence="1" id="KW-0472">Membrane</keyword>
<feature type="transmembrane region" description="Helical" evidence="1">
    <location>
        <begin position="72"/>
        <end position="94"/>
    </location>
</feature>
<feature type="transmembrane region" description="Helical" evidence="1">
    <location>
        <begin position="38"/>
        <end position="60"/>
    </location>
</feature>
<evidence type="ECO:0000313" key="3">
    <source>
        <dbReference type="Proteomes" id="UP000199702"/>
    </source>
</evidence>
<protein>
    <submittedName>
        <fullName evidence="2">Uncharacterized protein</fullName>
    </submittedName>
</protein>
<dbReference type="RefSeq" id="WP_091310595.1">
    <property type="nucleotide sequence ID" value="NZ_CBCSJU010000002.1"/>
</dbReference>
<evidence type="ECO:0000256" key="1">
    <source>
        <dbReference type="SAM" id="Phobius"/>
    </source>
</evidence>
<dbReference type="OrthoDB" id="1375605at2"/>
<reference evidence="3" key="1">
    <citation type="submission" date="2016-10" db="EMBL/GenBank/DDBJ databases">
        <authorList>
            <person name="Varghese N."/>
            <person name="Submissions S."/>
        </authorList>
    </citation>
    <scope>NUCLEOTIDE SEQUENCE [LARGE SCALE GENOMIC DNA]</scope>
    <source>
        <strain evidence="3">DSM 17934</strain>
    </source>
</reference>
<dbReference type="Proteomes" id="UP000199702">
    <property type="component" value="Unassembled WGS sequence"/>
</dbReference>
<dbReference type="AlphaFoldDB" id="A0A1H6T2K3"/>
<feature type="transmembrane region" description="Helical" evidence="1">
    <location>
        <begin position="12"/>
        <end position="32"/>
    </location>
</feature>
<gene>
    <name evidence="2" type="ORF">SAMN05660918_1478</name>
</gene>
<name>A0A1H6T2K3_9FLAO</name>
<organism evidence="2 3">
    <name type="scientific">Flavobacterium terrigena</name>
    <dbReference type="NCBI Taxonomy" id="402734"/>
    <lineage>
        <taxon>Bacteria</taxon>
        <taxon>Pseudomonadati</taxon>
        <taxon>Bacteroidota</taxon>
        <taxon>Flavobacteriia</taxon>
        <taxon>Flavobacteriales</taxon>
        <taxon>Flavobacteriaceae</taxon>
        <taxon>Flavobacterium</taxon>
    </lineage>
</organism>
<proteinExistence type="predicted"/>
<sequence length="129" mass="15261">MKNYLLFFKELFFFAFPLYIIHSLVFLLPSLNAAQENFYLSITVLYVLFFIFSKTILFIVKKVSEKSFDNTGMVFMLATFVKTGIVYFIIKPILDSEHNQIEKLNVFFIFICFLLIETIITVRILNKKQ</sequence>
<keyword evidence="1" id="KW-0812">Transmembrane</keyword>
<dbReference type="STRING" id="402734.SAMN05660918_1478"/>
<dbReference type="EMBL" id="FNYA01000002">
    <property type="protein sequence ID" value="SEI70465.1"/>
    <property type="molecule type" value="Genomic_DNA"/>
</dbReference>